<protein>
    <submittedName>
        <fullName evidence="1">Uncharacterized protein</fullName>
    </submittedName>
</protein>
<sequence>MVDAIQKAYSDAKIKTITYVTYMNDQVYHVVLEEPAGADKVEQFYVKADGTIVPYEVTATTAP</sequence>
<accession>A0A645FXV9</accession>
<proteinExistence type="predicted"/>
<dbReference type="EMBL" id="VSSQ01066925">
    <property type="protein sequence ID" value="MPN19378.1"/>
    <property type="molecule type" value="Genomic_DNA"/>
</dbReference>
<comment type="caution">
    <text evidence="1">The sequence shown here is derived from an EMBL/GenBank/DDBJ whole genome shotgun (WGS) entry which is preliminary data.</text>
</comment>
<organism evidence="1">
    <name type="scientific">bioreactor metagenome</name>
    <dbReference type="NCBI Taxonomy" id="1076179"/>
    <lineage>
        <taxon>unclassified sequences</taxon>
        <taxon>metagenomes</taxon>
        <taxon>ecological metagenomes</taxon>
    </lineage>
</organism>
<reference evidence="1" key="1">
    <citation type="submission" date="2019-08" db="EMBL/GenBank/DDBJ databases">
        <authorList>
            <person name="Kucharzyk K."/>
            <person name="Murdoch R.W."/>
            <person name="Higgins S."/>
            <person name="Loffler F."/>
        </authorList>
    </citation>
    <scope>NUCLEOTIDE SEQUENCE</scope>
</reference>
<gene>
    <name evidence="1" type="ORF">SDC9_166747</name>
</gene>
<evidence type="ECO:0000313" key="1">
    <source>
        <dbReference type="EMBL" id="MPN19378.1"/>
    </source>
</evidence>
<dbReference type="AlphaFoldDB" id="A0A645FXV9"/>
<name>A0A645FXV9_9ZZZZ</name>